<sequence length="409" mass="43463">MVRSLARLPRPLQPCDPWASLPPGRTNEASDPAGHLDLSTPPCPHNAALGPPAHAYLPGRWGRRGGRRQGAAVGEGAGPGRRRPRDSPWPQGGLWVNERAEAQPWSRVNVPPTAWDDPVCTEGVVSVTRGAPAKMTCNISNPFLHVSVCLRAPGWGDCQRGGDCRAVFTQAAPGCSSGGGWRLCVEGPSARMVTEEARDSQAGEYRWTLVGGQTEQLCTTLNVSGEGRGLNSPQTWGGPPLPSLQSLRFLSMSTLKSPQPLPLLWPEGGLGGTGPGGTPEPRAPGTWASGRASEQPSTPPWGRYPSPELQWGSPAPHGRLRTPFPAHCLSLGFWPGAVPLGGHGHPLLPAAIGTQDPRPAQDLHSAQDPSPGRLHVALILVPMLLCILALGGLQFWRRNLGRPMHVQFT</sequence>
<evidence type="ECO:0000256" key="1">
    <source>
        <dbReference type="SAM" id="MobiDB-lite"/>
    </source>
</evidence>
<dbReference type="GO" id="GO:0016020">
    <property type="term" value="C:membrane"/>
    <property type="evidence" value="ECO:0007669"/>
    <property type="project" value="TreeGrafter"/>
</dbReference>
<gene>
    <name evidence="3" type="ORF">QTO34_008634</name>
</gene>
<name>A0AA40HHC0_CNENI</name>
<keyword evidence="2" id="KW-0812">Transmembrane</keyword>
<dbReference type="Proteomes" id="UP001177744">
    <property type="component" value="Unassembled WGS sequence"/>
</dbReference>
<reference evidence="3" key="1">
    <citation type="submission" date="2023-06" db="EMBL/GenBank/DDBJ databases">
        <title>Reference genome for the Northern bat (Eptesicus nilssonii), a most northern bat species.</title>
        <authorList>
            <person name="Laine V.N."/>
            <person name="Pulliainen A.T."/>
            <person name="Lilley T.M."/>
        </authorList>
    </citation>
    <scope>NUCLEOTIDE SEQUENCE</scope>
    <source>
        <strain evidence="3">BLF_Eptnil</strain>
        <tissue evidence="3">Kidney</tissue>
    </source>
</reference>
<comment type="caution">
    <text evidence="3">The sequence shown here is derived from an EMBL/GenBank/DDBJ whole genome shotgun (WGS) entry which is preliminary data.</text>
</comment>
<dbReference type="AlphaFoldDB" id="A0AA40HHC0"/>
<proteinExistence type="predicted"/>
<evidence type="ECO:0000313" key="4">
    <source>
        <dbReference type="Proteomes" id="UP001177744"/>
    </source>
</evidence>
<dbReference type="GO" id="GO:0005125">
    <property type="term" value="F:cytokine activity"/>
    <property type="evidence" value="ECO:0007669"/>
    <property type="project" value="InterPro"/>
</dbReference>
<feature type="transmembrane region" description="Helical" evidence="2">
    <location>
        <begin position="374"/>
        <end position="396"/>
    </location>
</feature>
<evidence type="ECO:0000313" key="3">
    <source>
        <dbReference type="EMBL" id="KAK1330696.1"/>
    </source>
</evidence>
<dbReference type="EMBL" id="JAULJE010000020">
    <property type="protein sequence ID" value="KAK1330696.1"/>
    <property type="molecule type" value="Genomic_DNA"/>
</dbReference>
<accession>A0AA40HHC0</accession>
<keyword evidence="2" id="KW-0472">Membrane</keyword>
<feature type="region of interest" description="Disordered" evidence="1">
    <location>
        <begin position="266"/>
        <end position="302"/>
    </location>
</feature>
<keyword evidence="4" id="KW-1185">Reference proteome</keyword>
<protein>
    <submittedName>
        <fullName evidence="3">Uncharacterized protein</fullName>
    </submittedName>
</protein>
<feature type="region of interest" description="Disordered" evidence="1">
    <location>
        <begin position="1"/>
        <end position="93"/>
    </location>
</feature>
<feature type="compositionally biased region" description="Gly residues" evidence="1">
    <location>
        <begin position="268"/>
        <end position="277"/>
    </location>
</feature>
<evidence type="ECO:0000256" key="2">
    <source>
        <dbReference type="SAM" id="Phobius"/>
    </source>
</evidence>
<dbReference type="GO" id="GO:0006955">
    <property type="term" value="P:immune response"/>
    <property type="evidence" value="ECO:0007669"/>
    <property type="project" value="InterPro"/>
</dbReference>
<dbReference type="PANTHER" id="PTHR15123:SF5">
    <property type="entry name" value="SECRETED AND TRANSMEMBRANE PROTEIN 1"/>
    <property type="match status" value="1"/>
</dbReference>
<dbReference type="PANTHER" id="PTHR15123">
    <property type="entry name" value="SECRETED AND TRANSMEMBRANE PROTEIN 1"/>
    <property type="match status" value="1"/>
</dbReference>
<keyword evidence="2" id="KW-1133">Transmembrane helix</keyword>
<organism evidence="3 4">
    <name type="scientific">Cnephaeus nilssonii</name>
    <name type="common">Northern bat</name>
    <name type="synonym">Eptesicus nilssonii</name>
    <dbReference type="NCBI Taxonomy" id="3371016"/>
    <lineage>
        <taxon>Eukaryota</taxon>
        <taxon>Metazoa</taxon>
        <taxon>Chordata</taxon>
        <taxon>Craniata</taxon>
        <taxon>Vertebrata</taxon>
        <taxon>Euteleostomi</taxon>
        <taxon>Mammalia</taxon>
        <taxon>Eutheria</taxon>
        <taxon>Laurasiatheria</taxon>
        <taxon>Chiroptera</taxon>
        <taxon>Yangochiroptera</taxon>
        <taxon>Vespertilionidae</taxon>
        <taxon>Cnephaeus</taxon>
    </lineage>
</organism>
<dbReference type="InterPro" id="IPR033231">
    <property type="entry name" value="SECTM1"/>
</dbReference>